<proteinExistence type="predicted"/>
<dbReference type="InterPro" id="IPR044925">
    <property type="entry name" value="His-Me_finger_sf"/>
</dbReference>
<evidence type="ECO:0000259" key="1">
    <source>
        <dbReference type="Pfam" id="PF13392"/>
    </source>
</evidence>
<dbReference type="InterPro" id="IPR003615">
    <property type="entry name" value="HNH_nuc"/>
</dbReference>
<organism evidence="2 3">
    <name type="scientific">Tritrichomonas musculus</name>
    <dbReference type="NCBI Taxonomy" id="1915356"/>
    <lineage>
        <taxon>Eukaryota</taxon>
        <taxon>Metamonada</taxon>
        <taxon>Parabasalia</taxon>
        <taxon>Tritrichomonadida</taxon>
        <taxon>Tritrichomonadidae</taxon>
        <taxon>Tritrichomonas</taxon>
    </lineage>
</organism>
<reference evidence="2 3" key="1">
    <citation type="submission" date="2024-04" db="EMBL/GenBank/DDBJ databases">
        <title>Tritrichomonas musculus Genome.</title>
        <authorList>
            <person name="Alves-Ferreira E."/>
            <person name="Grigg M."/>
            <person name="Lorenzi H."/>
            <person name="Galac M."/>
        </authorList>
    </citation>
    <scope>NUCLEOTIDE SEQUENCE [LARGE SCALE GENOMIC DNA]</scope>
    <source>
        <strain evidence="2 3">EAF2021</strain>
    </source>
</reference>
<accession>A0ABR2K5T6</accession>
<dbReference type="Pfam" id="PF13392">
    <property type="entry name" value="HNH_3"/>
    <property type="match status" value="1"/>
</dbReference>
<name>A0ABR2K5T6_9EUKA</name>
<comment type="caution">
    <text evidence="2">The sequence shown here is derived from an EMBL/GenBank/DDBJ whole genome shotgun (WGS) entry which is preliminary data.</text>
</comment>
<evidence type="ECO:0000313" key="3">
    <source>
        <dbReference type="Proteomes" id="UP001470230"/>
    </source>
</evidence>
<evidence type="ECO:0000313" key="2">
    <source>
        <dbReference type="EMBL" id="KAK8886173.1"/>
    </source>
</evidence>
<protein>
    <recommendedName>
        <fullName evidence="1">HNH nuclease domain-containing protein</fullName>
    </recommendedName>
</protein>
<sequence>MESVSEIERLQLMFDELKQKYHEEVKHNQMLLDEVSKLTNMLNNVEFSTNDDEDIEELEPVDEEADSEENTEWLPLKGFDDYVIINYYPYDIKRVSTDHIIKECIIDGYVSVSLILRCKHKKCLKHILVARQFIPNDNPKNKRYVDHKNRKRDDYHISNLRWVTES</sequence>
<dbReference type="Gene3D" id="3.90.75.20">
    <property type="match status" value="1"/>
</dbReference>
<dbReference type="EMBL" id="JAPFFF010000007">
    <property type="protein sequence ID" value="KAK8886173.1"/>
    <property type="molecule type" value="Genomic_DNA"/>
</dbReference>
<keyword evidence="3" id="KW-1185">Reference proteome</keyword>
<dbReference type="SUPFAM" id="SSF54060">
    <property type="entry name" value="His-Me finger endonucleases"/>
    <property type="match status" value="1"/>
</dbReference>
<dbReference type="Proteomes" id="UP001470230">
    <property type="component" value="Unassembled WGS sequence"/>
</dbReference>
<feature type="domain" description="HNH nuclease" evidence="1">
    <location>
        <begin position="124"/>
        <end position="165"/>
    </location>
</feature>
<gene>
    <name evidence="2" type="ORF">M9Y10_041633</name>
</gene>